<name>X1LIL7_9ZZZZ</name>
<sequence length="32" mass="3210">MKGAGNGGGAQGKDIHLSSHLLQVFLMGDAKA</sequence>
<evidence type="ECO:0000313" key="1">
    <source>
        <dbReference type="EMBL" id="GAI02225.1"/>
    </source>
</evidence>
<comment type="caution">
    <text evidence="1">The sequence shown here is derived from an EMBL/GenBank/DDBJ whole genome shotgun (WGS) entry which is preliminary data.</text>
</comment>
<accession>X1LIL7</accession>
<protein>
    <submittedName>
        <fullName evidence="1">Uncharacterized protein</fullName>
    </submittedName>
</protein>
<dbReference type="AlphaFoldDB" id="X1LIL7"/>
<gene>
    <name evidence="1" type="ORF">S06H3_22528</name>
</gene>
<organism evidence="1">
    <name type="scientific">marine sediment metagenome</name>
    <dbReference type="NCBI Taxonomy" id="412755"/>
    <lineage>
        <taxon>unclassified sequences</taxon>
        <taxon>metagenomes</taxon>
        <taxon>ecological metagenomes</taxon>
    </lineage>
</organism>
<reference evidence="1" key="1">
    <citation type="journal article" date="2014" name="Front. Microbiol.">
        <title>High frequency of phylogenetically diverse reductive dehalogenase-homologous genes in deep subseafloor sedimentary metagenomes.</title>
        <authorList>
            <person name="Kawai M."/>
            <person name="Futagami T."/>
            <person name="Toyoda A."/>
            <person name="Takaki Y."/>
            <person name="Nishi S."/>
            <person name="Hori S."/>
            <person name="Arai W."/>
            <person name="Tsubouchi T."/>
            <person name="Morono Y."/>
            <person name="Uchiyama I."/>
            <person name="Ito T."/>
            <person name="Fujiyama A."/>
            <person name="Inagaki F."/>
            <person name="Takami H."/>
        </authorList>
    </citation>
    <scope>NUCLEOTIDE SEQUENCE</scope>
    <source>
        <strain evidence="1">Expedition CK06-06</strain>
    </source>
</reference>
<dbReference type="EMBL" id="BARV01012060">
    <property type="protein sequence ID" value="GAI02225.1"/>
    <property type="molecule type" value="Genomic_DNA"/>
</dbReference>
<proteinExistence type="predicted"/>
<feature type="non-terminal residue" evidence="1">
    <location>
        <position position="32"/>
    </location>
</feature>